<evidence type="ECO:0000313" key="5">
    <source>
        <dbReference type="EMBL" id="KAK9876435.1"/>
    </source>
</evidence>
<sequence length="124" mass="15233">MTEERLQIDWGNDKLYRTQKQVERNLYDLEAWSILLRECQTKHVSEVRALYEHLITIFPSASRYWRIYIEHEMKFRNFEKVEKPLELLLVEYLELSDYLVDITNKSRIHILANDNVYEQFNYND</sequence>
<dbReference type="PANTHER" id="PTHR19980:SF0">
    <property type="entry name" value="CLEAVAGE STIMULATION FACTOR SUBUNIT 3"/>
    <property type="match status" value="1"/>
</dbReference>
<dbReference type="InterPro" id="IPR011990">
    <property type="entry name" value="TPR-like_helical_dom_sf"/>
</dbReference>
<dbReference type="SUPFAM" id="SSF48452">
    <property type="entry name" value="TPR-like"/>
    <property type="match status" value="1"/>
</dbReference>
<organism evidence="5 6">
    <name type="scientific">Henosepilachna vigintioctopunctata</name>
    <dbReference type="NCBI Taxonomy" id="420089"/>
    <lineage>
        <taxon>Eukaryota</taxon>
        <taxon>Metazoa</taxon>
        <taxon>Ecdysozoa</taxon>
        <taxon>Arthropoda</taxon>
        <taxon>Hexapoda</taxon>
        <taxon>Insecta</taxon>
        <taxon>Pterygota</taxon>
        <taxon>Neoptera</taxon>
        <taxon>Endopterygota</taxon>
        <taxon>Coleoptera</taxon>
        <taxon>Polyphaga</taxon>
        <taxon>Cucujiformia</taxon>
        <taxon>Coccinelloidea</taxon>
        <taxon>Coccinellidae</taxon>
        <taxon>Epilachninae</taxon>
        <taxon>Epilachnini</taxon>
        <taxon>Henosepilachna</taxon>
    </lineage>
</organism>
<dbReference type="AlphaFoldDB" id="A0AAW1U681"/>
<dbReference type="InterPro" id="IPR045243">
    <property type="entry name" value="Rna14-like"/>
</dbReference>
<keyword evidence="3" id="KW-0539">Nucleus</keyword>
<dbReference type="InterPro" id="IPR008847">
    <property type="entry name" value="Suf"/>
</dbReference>
<comment type="caution">
    <text evidence="5">The sequence shown here is derived from an EMBL/GenBank/DDBJ whole genome shotgun (WGS) entry which is preliminary data.</text>
</comment>
<dbReference type="SMART" id="SM00386">
    <property type="entry name" value="HAT"/>
    <property type="match status" value="1"/>
</dbReference>
<evidence type="ECO:0000256" key="3">
    <source>
        <dbReference type="ARBA" id="ARBA00023242"/>
    </source>
</evidence>
<gene>
    <name evidence="5" type="ORF">WA026_012748</name>
</gene>
<keyword evidence="6" id="KW-1185">Reference proteome</keyword>
<dbReference type="PANTHER" id="PTHR19980">
    <property type="entry name" value="RNA CLEAVAGE STIMULATION FACTOR"/>
    <property type="match status" value="1"/>
</dbReference>
<name>A0AAW1U681_9CUCU</name>
<evidence type="ECO:0000259" key="4">
    <source>
        <dbReference type="Pfam" id="PF05843"/>
    </source>
</evidence>
<evidence type="ECO:0000256" key="2">
    <source>
        <dbReference type="ARBA" id="ARBA00022737"/>
    </source>
</evidence>
<feature type="domain" description="Suppressor of forked" evidence="4">
    <location>
        <begin position="14"/>
        <end position="94"/>
    </location>
</feature>
<dbReference type="Gene3D" id="1.25.40.10">
    <property type="entry name" value="Tetratricopeptide repeat domain"/>
    <property type="match status" value="1"/>
</dbReference>
<protein>
    <recommendedName>
        <fullName evidence="4">Suppressor of forked domain-containing protein</fullName>
    </recommendedName>
</protein>
<dbReference type="GO" id="GO:0031124">
    <property type="term" value="P:mRNA 3'-end processing"/>
    <property type="evidence" value="ECO:0007669"/>
    <property type="project" value="InterPro"/>
</dbReference>
<accession>A0AAW1U681</accession>
<dbReference type="Proteomes" id="UP001431783">
    <property type="component" value="Unassembled WGS sequence"/>
</dbReference>
<comment type="subcellular location">
    <subcellularLocation>
        <location evidence="1">Nucleus</location>
    </subcellularLocation>
</comment>
<dbReference type="Pfam" id="PF05843">
    <property type="entry name" value="Suf"/>
    <property type="match status" value="1"/>
</dbReference>
<evidence type="ECO:0000313" key="6">
    <source>
        <dbReference type="Proteomes" id="UP001431783"/>
    </source>
</evidence>
<dbReference type="GO" id="GO:0005634">
    <property type="term" value="C:nucleus"/>
    <property type="evidence" value="ECO:0007669"/>
    <property type="project" value="UniProtKB-SubCell"/>
</dbReference>
<dbReference type="EMBL" id="JARQZJ010000036">
    <property type="protein sequence ID" value="KAK9876435.1"/>
    <property type="molecule type" value="Genomic_DNA"/>
</dbReference>
<proteinExistence type="predicted"/>
<dbReference type="GO" id="GO:0003729">
    <property type="term" value="F:mRNA binding"/>
    <property type="evidence" value="ECO:0007669"/>
    <property type="project" value="TreeGrafter"/>
</dbReference>
<evidence type="ECO:0000256" key="1">
    <source>
        <dbReference type="ARBA" id="ARBA00004123"/>
    </source>
</evidence>
<dbReference type="InterPro" id="IPR003107">
    <property type="entry name" value="HAT"/>
</dbReference>
<reference evidence="5 6" key="1">
    <citation type="submission" date="2023-03" db="EMBL/GenBank/DDBJ databases">
        <title>Genome insight into feeding habits of ladybird beetles.</title>
        <authorList>
            <person name="Li H.-S."/>
            <person name="Huang Y.-H."/>
            <person name="Pang H."/>
        </authorList>
    </citation>
    <scope>NUCLEOTIDE SEQUENCE [LARGE SCALE GENOMIC DNA]</scope>
    <source>
        <strain evidence="5">SYSU_2023b</strain>
        <tissue evidence="5">Whole body</tissue>
    </source>
</reference>
<keyword evidence="2" id="KW-0677">Repeat</keyword>